<dbReference type="Pfam" id="PF04116">
    <property type="entry name" value="FA_hydroxylase"/>
    <property type="match status" value="1"/>
</dbReference>
<evidence type="ECO:0000256" key="6">
    <source>
        <dbReference type="ARBA" id="ARBA00022824"/>
    </source>
</evidence>
<evidence type="ECO:0000256" key="1">
    <source>
        <dbReference type="ARBA" id="ARBA00001947"/>
    </source>
</evidence>
<evidence type="ECO:0000256" key="12">
    <source>
        <dbReference type="ARBA" id="ARBA00023136"/>
    </source>
</evidence>
<dbReference type="PANTHER" id="PTHR12863">
    <property type="entry name" value="FATTY ACID HYDROXYLASE"/>
    <property type="match status" value="1"/>
</dbReference>
<evidence type="ECO:0000313" key="17">
    <source>
        <dbReference type="Proteomes" id="UP000480178"/>
    </source>
</evidence>
<feature type="domain" description="Fatty acid hydroxylase" evidence="15">
    <location>
        <begin position="67"/>
        <end position="204"/>
    </location>
</feature>
<evidence type="ECO:0000256" key="7">
    <source>
        <dbReference type="ARBA" id="ARBA00022832"/>
    </source>
</evidence>
<dbReference type="PANTHER" id="PTHR12863:SF1">
    <property type="entry name" value="FATTY ACID 2-HYDROXYLASE"/>
    <property type="match status" value="1"/>
</dbReference>
<keyword evidence="7" id="KW-0276">Fatty acid metabolism</keyword>
<dbReference type="KEGG" id="rhoz:GXP67_15205"/>
<keyword evidence="13" id="KW-0275">Fatty acid biosynthesis</keyword>
<keyword evidence="4 14" id="KW-0812">Transmembrane</keyword>
<evidence type="ECO:0000256" key="10">
    <source>
        <dbReference type="ARBA" id="ARBA00023002"/>
    </source>
</evidence>
<evidence type="ECO:0000256" key="2">
    <source>
        <dbReference type="ARBA" id="ARBA00004477"/>
    </source>
</evidence>
<keyword evidence="5" id="KW-0479">Metal-binding</keyword>
<evidence type="ECO:0000256" key="3">
    <source>
        <dbReference type="ARBA" id="ARBA00022516"/>
    </source>
</evidence>
<keyword evidence="12 14" id="KW-0472">Membrane</keyword>
<comment type="cofactor">
    <cofactor evidence="1">
        <name>Zn(2+)</name>
        <dbReference type="ChEBI" id="CHEBI:29105"/>
    </cofactor>
</comment>
<evidence type="ECO:0000256" key="9">
    <source>
        <dbReference type="ARBA" id="ARBA00022989"/>
    </source>
</evidence>
<reference evidence="16 17" key="1">
    <citation type="submission" date="2020-01" db="EMBL/GenBank/DDBJ databases">
        <authorList>
            <person name="Kim M.K."/>
        </authorList>
    </citation>
    <scope>NUCLEOTIDE SEQUENCE [LARGE SCALE GENOMIC DNA]</scope>
    <source>
        <strain evidence="16 17">172606-1</strain>
    </source>
</reference>
<dbReference type="AlphaFoldDB" id="A0A6C0GJT1"/>
<keyword evidence="11" id="KW-0443">Lipid metabolism</keyword>
<dbReference type="RefSeq" id="WP_162443912.1">
    <property type="nucleotide sequence ID" value="NZ_CP048222.1"/>
</dbReference>
<dbReference type="GO" id="GO:0005506">
    <property type="term" value="F:iron ion binding"/>
    <property type="evidence" value="ECO:0007669"/>
    <property type="project" value="InterPro"/>
</dbReference>
<dbReference type="EMBL" id="CP048222">
    <property type="protein sequence ID" value="QHT67890.1"/>
    <property type="molecule type" value="Genomic_DNA"/>
</dbReference>
<keyword evidence="9 14" id="KW-1133">Transmembrane helix</keyword>
<dbReference type="GO" id="GO:0016020">
    <property type="term" value="C:membrane"/>
    <property type="evidence" value="ECO:0007669"/>
    <property type="project" value="InterPro"/>
</dbReference>
<dbReference type="GO" id="GO:0006633">
    <property type="term" value="P:fatty acid biosynthetic process"/>
    <property type="evidence" value="ECO:0007669"/>
    <property type="project" value="UniProtKB-KW"/>
</dbReference>
<evidence type="ECO:0000256" key="4">
    <source>
        <dbReference type="ARBA" id="ARBA00022692"/>
    </source>
</evidence>
<evidence type="ECO:0000256" key="5">
    <source>
        <dbReference type="ARBA" id="ARBA00022723"/>
    </source>
</evidence>
<dbReference type="InterPro" id="IPR014430">
    <property type="entry name" value="Scs7"/>
</dbReference>
<keyword evidence="17" id="KW-1185">Reference proteome</keyword>
<dbReference type="InterPro" id="IPR006694">
    <property type="entry name" value="Fatty_acid_hydroxylase"/>
</dbReference>
<keyword evidence="6" id="KW-0256">Endoplasmic reticulum</keyword>
<name>A0A6C0GJT1_9BACT</name>
<evidence type="ECO:0000256" key="11">
    <source>
        <dbReference type="ARBA" id="ARBA00023098"/>
    </source>
</evidence>
<dbReference type="Proteomes" id="UP000480178">
    <property type="component" value="Chromosome"/>
</dbReference>
<gene>
    <name evidence="16" type="ORF">GXP67_15205</name>
</gene>
<feature type="transmembrane region" description="Helical" evidence="14">
    <location>
        <begin position="115"/>
        <end position="137"/>
    </location>
</feature>
<comment type="subcellular location">
    <subcellularLocation>
        <location evidence="2">Endoplasmic reticulum membrane</location>
        <topology evidence="2">Multi-pass membrane protein</topology>
    </subcellularLocation>
</comment>
<keyword evidence="8" id="KW-0862">Zinc</keyword>
<dbReference type="GO" id="GO:0080132">
    <property type="term" value="F:fatty acid 2-hydroxylase activity"/>
    <property type="evidence" value="ECO:0007669"/>
    <property type="project" value="InterPro"/>
</dbReference>
<feature type="transmembrane region" description="Helical" evidence="14">
    <location>
        <begin position="143"/>
        <end position="165"/>
    </location>
</feature>
<protein>
    <submittedName>
        <fullName evidence="16">Fatty acid hydroxylase</fullName>
    </submittedName>
</protein>
<evidence type="ECO:0000313" key="16">
    <source>
        <dbReference type="EMBL" id="QHT67890.1"/>
    </source>
</evidence>
<keyword evidence="3" id="KW-0444">Lipid biosynthesis</keyword>
<evidence type="ECO:0000259" key="15">
    <source>
        <dbReference type="Pfam" id="PF04116"/>
    </source>
</evidence>
<organism evidence="16 17">
    <name type="scientific">Rhodocytophaga rosea</name>
    <dbReference type="NCBI Taxonomy" id="2704465"/>
    <lineage>
        <taxon>Bacteria</taxon>
        <taxon>Pseudomonadati</taxon>
        <taxon>Bacteroidota</taxon>
        <taxon>Cytophagia</taxon>
        <taxon>Cytophagales</taxon>
        <taxon>Rhodocytophagaceae</taxon>
        <taxon>Rhodocytophaga</taxon>
    </lineage>
</organism>
<feature type="transmembrane region" description="Helical" evidence="14">
    <location>
        <begin position="60"/>
        <end position="80"/>
    </location>
</feature>
<keyword evidence="10" id="KW-0560">Oxidoreductase</keyword>
<sequence length="207" mass="23752">MSKTPNTAVRPKNTGQKVIFDNPVLESLTRTHIAVPISIFVLFSIGLIVYAFTYSQLPSYLIGILFISGLLIFSLVEYIVHRYVFHMDTDTDLKEKIQYNFHGVHHEYPKDKGRLAMPPIVSVILAISLLYVFHLVIGEYTFAFLPGFVMGYASYLFVHFAVHAYQPPKNFFKVLWVNHGIHHYKDHNKAFGVSTPLWDFIFGTLPK</sequence>
<evidence type="ECO:0000256" key="14">
    <source>
        <dbReference type="SAM" id="Phobius"/>
    </source>
</evidence>
<evidence type="ECO:0000256" key="8">
    <source>
        <dbReference type="ARBA" id="ARBA00022833"/>
    </source>
</evidence>
<feature type="transmembrane region" description="Helical" evidence="14">
    <location>
        <begin position="33"/>
        <end position="54"/>
    </location>
</feature>
<accession>A0A6C0GJT1</accession>
<evidence type="ECO:0000256" key="13">
    <source>
        <dbReference type="ARBA" id="ARBA00023160"/>
    </source>
</evidence>
<proteinExistence type="predicted"/>